<keyword evidence="3 11" id="KW-0436">Ligase</keyword>
<comment type="catalytic activity">
    <reaction evidence="11">
        <text>L-glutamine + H2O = L-glutamate + NH4(+)</text>
        <dbReference type="Rhea" id="RHEA:15889"/>
        <dbReference type="ChEBI" id="CHEBI:15377"/>
        <dbReference type="ChEBI" id="CHEBI:28938"/>
        <dbReference type="ChEBI" id="CHEBI:29985"/>
        <dbReference type="ChEBI" id="CHEBI:58359"/>
    </reaction>
</comment>
<feature type="domain" description="Glutamine amidotransferase" evidence="12">
    <location>
        <begin position="301"/>
        <end position="525"/>
    </location>
</feature>
<feature type="binding site" evidence="11">
    <location>
        <position position="54"/>
    </location>
    <ligand>
        <name>L-glutamine</name>
        <dbReference type="ChEBI" id="CHEBI:58359"/>
    </ligand>
</feature>
<evidence type="ECO:0000256" key="3">
    <source>
        <dbReference type="ARBA" id="ARBA00022598"/>
    </source>
</evidence>
<keyword evidence="5 11" id="KW-0547">Nucleotide-binding</keyword>
<dbReference type="GO" id="GO:0097268">
    <property type="term" value="C:cytoophidium"/>
    <property type="evidence" value="ECO:0007669"/>
    <property type="project" value="UniProtKB-ARBA"/>
</dbReference>
<keyword evidence="8 11" id="KW-0315">Glutamine amidotransferase</keyword>
<dbReference type="CDD" id="cd03113">
    <property type="entry name" value="CTPS_N"/>
    <property type="match status" value="1"/>
</dbReference>
<feature type="binding site" evidence="11">
    <location>
        <begin position="187"/>
        <end position="192"/>
    </location>
    <ligand>
        <name>UTP</name>
        <dbReference type="ChEBI" id="CHEBI:46398"/>
    </ligand>
</feature>
<dbReference type="Pfam" id="PF00117">
    <property type="entry name" value="GATase"/>
    <property type="match status" value="1"/>
</dbReference>
<keyword evidence="9 11" id="KW-0665">Pyrimidine biosynthesis</keyword>
<comment type="similarity">
    <text evidence="2 11">Belongs to the CTP synthase family.</text>
</comment>
<feature type="active site" evidence="11">
    <location>
        <position position="508"/>
    </location>
</feature>
<dbReference type="FunFam" id="3.40.50.300:FF:000009">
    <property type="entry name" value="CTP synthase"/>
    <property type="match status" value="1"/>
</dbReference>
<dbReference type="Proteomes" id="UP000005270">
    <property type="component" value="Chromosome"/>
</dbReference>
<feature type="binding site" evidence="11">
    <location>
        <position position="462"/>
    </location>
    <ligand>
        <name>L-glutamine</name>
        <dbReference type="ChEBI" id="CHEBI:58359"/>
    </ligand>
</feature>
<dbReference type="FunFam" id="3.40.50.880:FF:000002">
    <property type="entry name" value="CTP synthase"/>
    <property type="match status" value="1"/>
</dbReference>
<feature type="active site" description="Nucleophile; for glutamine hydrolysis" evidence="11">
    <location>
        <position position="381"/>
    </location>
</feature>
<dbReference type="GO" id="GO:0003883">
    <property type="term" value="F:CTP synthase activity"/>
    <property type="evidence" value="ECO:0007669"/>
    <property type="project" value="UniProtKB-UniRule"/>
</dbReference>
<dbReference type="GO" id="GO:0005524">
    <property type="term" value="F:ATP binding"/>
    <property type="evidence" value="ECO:0007669"/>
    <property type="project" value="UniProtKB-KW"/>
</dbReference>
<dbReference type="AlphaFoldDB" id="I3TCS1"/>
<dbReference type="eggNOG" id="arCOG00063">
    <property type="taxonomic scope" value="Archaea"/>
</dbReference>
<evidence type="ECO:0000256" key="4">
    <source>
        <dbReference type="ARBA" id="ARBA00022723"/>
    </source>
</evidence>
<dbReference type="NCBIfam" id="TIGR00337">
    <property type="entry name" value="PyrG"/>
    <property type="match status" value="1"/>
</dbReference>
<evidence type="ECO:0000256" key="1">
    <source>
        <dbReference type="ARBA" id="ARBA00005171"/>
    </source>
</evidence>
<evidence type="ECO:0000313" key="15">
    <source>
        <dbReference type="Proteomes" id="UP000005270"/>
    </source>
</evidence>
<dbReference type="STRING" id="1184251.TCELL_0134"/>
<dbReference type="HAMAP" id="MF_01227">
    <property type="entry name" value="PyrG"/>
    <property type="match status" value="1"/>
</dbReference>
<feature type="binding site" evidence="11">
    <location>
        <position position="13"/>
    </location>
    <ligand>
        <name>UTP</name>
        <dbReference type="ChEBI" id="CHEBI:46398"/>
    </ligand>
</feature>
<sequence length="532" mass="58739">MVKYIFVTGGVLSSLGKGVIVGSIGLLLSRAGYNVDAVKIDPYLNVDAGTMNPYMHGEVFVTGDGGETDLDLGHYERFLGKDMSRLNNITAGQIYLSVLEKEREGEYLGQCVQVVPHVTDEIKSRIREVARSRGSDVLIVEVGGTVGDIEGLPFLEAIRQMRLEEGPSNTVFIHVALAPIISTGELKTKPVQHSVQELRRIGIQPDAIVVRSGRMLNEEEKAKIALYGNVPQRAVFSDPDVSSVYEVPLILHREGLLKYVAEVLRLDYREPYLGDWSSLAEKARSASKEVKVAMVGKYTKVRDSYISIVEALRHSAAQVGARVNLGWIESTDIESGLVNLDVLDEYDGAVILPGFGKRGAEGKIRALKKLREEGKPVLGICFGMQLMVVEAARNVLGLEGANSTELDPGTEHPVVDLIPWQRGVSRLGGTMRLGAHKVNLEKDSLVWRLYGTTPVYERFRHRYTVNPKYVDKLSEAGLKPTGWSDEGFVEVVELKGHRFYLGVQFHPEFKSRPLSPSPVFTGFVKSLVERAI</sequence>
<protein>
    <recommendedName>
        <fullName evidence="11">CTP synthase</fullName>
        <ecNumber evidence="11">6.3.4.2</ecNumber>
    </recommendedName>
    <alternativeName>
        <fullName evidence="11">Cytidine 5'-triphosphate synthase</fullName>
    </alternativeName>
    <alternativeName>
        <fullName evidence="11">Cytidine triphosphate synthetase</fullName>
        <shortName evidence="11">CTP synthetase</shortName>
        <shortName evidence="11">CTPS</shortName>
    </alternativeName>
    <alternativeName>
        <fullName evidence="11">UTP--ammonia ligase</fullName>
    </alternativeName>
</protein>
<evidence type="ECO:0000259" key="12">
    <source>
        <dbReference type="Pfam" id="PF00117"/>
    </source>
</evidence>
<feature type="region of interest" description="Amidoligase domain" evidence="11">
    <location>
        <begin position="1"/>
        <end position="266"/>
    </location>
</feature>
<feature type="binding site" evidence="11">
    <location>
        <begin position="382"/>
        <end position="385"/>
    </location>
    <ligand>
        <name>L-glutamine</name>
        <dbReference type="ChEBI" id="CHEBI:58359"/>
    </ligand>
</feature>
<feature type="binding site" evidence="11">
    <location>
        <begin position="148"/>
        <end position="150"/>
    </location>
    <ligand>
        <name>CTP</name>
        <dbReference type="ChEBI" id="CHEBI:37563"/>
        <note>allosteric inhibitor</note>
    </ligand>
</feature>
<dbReference type="RefSeq" id="WP_014736810.1">
    <property type="nucleotide sequence ID" value="NC_017954.1"/>
</dbReference>
<dbReference type="InterPro" id="IPR004468">
    <property type="entry name" value="CTP_synthase"/>
</dbReference>
<feature type="binding site" evidence="11">
    <location>
        <position position="71"/>
    </location>
    <ligand>
        <name>ATP</name>
        <dbReference type="ChEBI" id="CHEBI:30616"/>
    </ligand>
</feature>
<keyword evidence="7 11" id="KW-0460">Magnesium</keyword>
<feature type="binding site" evidence="11">
    <location>
        <position position="223"/>
    </location>
    <ligand>
        <name>CTP</name>
        <dbReference type="ChEBI" id="CHEBI:37563"/>
        <note>allosteric inhibitor</note>
    </ligand>
</feature>
<evidence type="ECO:0000256" key="6">
    <source>
        <dbReference type="ARBA" id="ARBA00022840"/>
    </source>
</evidence>
<dbReference type="GeneID" id="13012412"/>
<feature type="active site" evidence="11">
    <location>
        <position position="506"/>
    </location>
</feature>
<dbReference type="GO" id="GO:0019856">
    <property type="term" value="P:pyrimidine nucleobase biosynthetic process"/>
    <property type="evidence" value="ECO:0007669"/>
    <property type="project" value="TreeGrafter"/>
</dbReference>
<evidence type="ECO:0000256" key="2">
    <source>
        <dbReference type="ARBA" id="ARBA00007533"/>
    </source>
</evidence>
<comment type="miscellaneous">
    <text evidence="11">CTPSs have evolved a hybrid strategy for distinguishing between UTP and CTP. The overlapping regions of the product feedback inhibitory and substrate sites recognize a common feature in both compounds, the triphosphate moiety. To differentiate isosteric substrate and product pyrimidine rings, an additional pocket far from the expected kinase/ligase catalytic site, specifically recognizes the cytosine and ribose portions of the product inhibitor.</text>
</comment>
<dbReference type="PANTHER" id="PTHR11550:SF0">
    <property type="entry name" value="CTP SYNTHASE-RELATED"/>
    <property type="match status" value="1"/>
</dbReference>
<proteinExistence type="inferred from homology"/>
<evidence type="ECO:0000256" key="8">
    <source>
        <dbReference type="ARBA" id="ARBA00022962"/>
    </source>
</evidence>
<gene>
    <name evidence="11" type="primary">pyrG</name>
    <name evidence="14" type="ordered locus">TCELL_0134</name>
</gene>
<dbReference type="CDD" id="cd01746">
    <property type="entry name" value="GATase1_CTP_Synthase"/>
    <property type="match status" value="1"/>
</dbReference>
<dbReference type="InterPro" id="IPR027417">
    <property type="entry name" value="P-loop_NTPase"/>
</dbReference>
<dbReference type="EMBL" id="CP003531">
    <property type="protein sequence ID" value="AFK50559.1"/>
    <property type="molecule type" value="Genomic_DNA"/>
</dbReference>
<accession>I3TCS1</accession>
<keyword evidence="4 11" id="KW-0479">Metal-binding</keyword>
<dbReference type="UniPathway" id="UPA00159">
    <property type="reaction ID" value="UER00277"/>
</dbReference>
<comment type="catalytic activity">
    <reaction evidence="11">
        <text>UTP + NH4(+) + ATP = CTP + ADP + phosphate + 2 H(+)</text>
        <dbReference type="Rhea" id="RHEA:16597"/>
        <dbReference type="ChEBI" id="CHEBI:15378"/>
        <dbReference type="ChEBI" id="CHEBI:28938"/>
        <dbReference type="ChEBI" id="CHEBI:30616"/>
        <dbReference type="ChEBI" id="CHEBI:37563"/>
        <dbReference type="ChEBI" id="CHEBI:43474"/>
        <dbReference type="ChEBI" id="CHEBI:46398"/>
        <dbReference type="ChEBI" id="CHEBI:456216"/>
    </reaction>
</comment>
<dbReference type="PROSITE" id="PS51273">
    <property type="entry name" value="GATASE_TYPE_1"/>
    <property type="match status" value="1"/>
</dbReference>
<evidence type="ECO:0000256" key="5">
    <source>
        <dbReference type="ARBA" id="ARBA00022741"/>
    </source>
</evidence>
<dbReference type="GO" id="GO:0042802">
    <property type="term" value="F:identical protein binding"/>
    <property type="evidence" value="ECO:0007669"/>
    <property type="project" value="TreeGrafter"/>
</dbReference>
<dbReference type="GO" id="GO:0046872">
    <property type="term" value="F:metal ion binding"/>
    <property type="evidence" value="ECO:0007669"/>
    <property type="project" value="UniProtKB-KW"/>
</dbReference>
<comment type="caution">
    <text evidence="11">Lacks conserved residue(s) required for the propagation of feature annotation.</text>
</comment>
<dbReference type="HOGENOM" id="CLU_011675_5_0_2"/>
<feature type="domain" description="CTP synthase N-terminal" evidence="13">
    <location>
        <begin position="3"/>
        <end position="266"/>
    </location>
</feature>
<comment type="pathway">
    <text evidence="1 11">Pyrimidine metabolism; CTP biosynthesis via de novo pathway; CTP from UDP: step 2/2.</text>
</comment>
<dbReference type="InterPro" id="IPR033828">
    <property type="entry name" value="GATase1_CTP_Synthase"/>
</dbReference>
<dbReference type="OrthoDB" id="52769at2157"/>
<feature type="binding site" evidence="11">
    <location>
        <position position="13"/>
    </location>
    <ligand>
        <name>CTP</name>
        <dbReference type="ChEBI" id="CHEBI:37563"/>
        <note>allosteric inhibitor</note>
    </ligand>
</feature>
<reference evidence="14 15" key="1">
    <citation type="journal article" date="2012" name="J. Bacteriol.">
        <title>Complete genome sequence of the hyperthermophilic cellulolytic Crenarchaeon 'Thermogladius cellulolyticus' 1633.</title>
        <authorList>
            <person name="Mardanov A.V."/>
            <person name="Kochetkova T.V."/>
            <person name="Beletsky A.V."/>
            <person name="Bonch-Osmolovskaya E.A."/>
            <person name="Ravin N.V."/>
            <person name="Skryabin K.G."/>
        </authorList>
    </citation>
    <scope>NUCLEOTIDE SEQUENCE [LARGE SCALE GENOMIC DNA]</scope>
    <source>
        <strain evidence="15">DSM 22663 / VKM B-2946 / 1633</strain>
    </source>
</reference>
<comment type="subunit">
    <text evidence="11">Homotetramer.</text>
</comment>
<dbReference type="Gene3D" id="3.40.50.880">
    <property type="match status" value="1"/>
</dbReference>
<name>I3TCS1_THEC1</name>
<feature type="binding site" evidence="11">
    <location>
        <position position="354"/>
    </location>
    <ligand>
        <name>L-glutamine</name>
        <dbReference type="ChEBI" id="CHEBI:58359"/>
    </ligand>
</feature>
<evidence type="ECO:0000256" key="11">
    <source>
        <dbReference type="HAMAP-Rule" id="MF_01227"/>
    </source>
</evidence>
<dbReference type="InParanoid" id="I3TCS1"/>
<evidence type="ECO:0000256" key="10">
    <source>
        <dbReference type="ARBA" id="ARBA00047781"/>
    </source>
</evidence>
<keyword evidence="15" id="KW-1185">Reference proteome</keyword>
<dbReference type="Pfam" id="PF06418">
    <property type="entry name" value="CTP_synth_N"/>
    <property type="match status" value="1"/>
</dbReference>
<dbReference type="SUPFAM" id="SSF52317">
    <property type="entry name" value="Class I glutamine amidotransferase-like"/>
    <property type="match status" value="1"/>
</dbReference>
<dbReference type="Gene3D" id="3.40.50.300">
    <property type="entry name" value="P-loop containing nucleotide triphosphate hydrolases"/>
    <property type="match status" value="1"/>
</dbReference>
<dbReference type="FunCoup" id="I3TCS1">
    <property type="interactions" value="158"/>
</dbReference>
<evidence type="ECO:0000313" key="14">
    <source>
        <dbReference type="EMBL" id="AFK50559.1"/>
    </source>
</evidence>
<evidence type="ECO:0000256" key="9">
    <source>
        <dbReference type="ARBA" id="ARBA00022975"/>
    </source>
</evidence>
<keyword evidence="6 11" id="KW-0067">ATP-binding</keyword>
<feature type="binding site" evidence="11">
    <location>
        <position position="141"/>
    </location>
    <ligand>
        <name>Mg(2+)</name>
        <dbReference type="ChEBI" id="CHEBI:18420"/>
    </ligand>
</feature>
<organism evidence="14 15">
    <name type="scientific">Thermogladius calderae (strain DSM 22663 / VKM B-2946 / 1633)</name>
    <dbReference type="NCBI Taxonomy" id="1184251"/>
    <lineage>
        <taxon>Archaea</taxon>
        <taxon>Thermoproteota</taxon>
        <taxon>Thermoprotei</taxon>
        <taxon>Desulfurococcales</taxon>
        <taxon>Desulfurococcaceae</taxon>
        <taxon>Thermogladius</taxon>
    </lineage>
</organism>
<feature type="binding site" evidence="11">
    <location>
        <position position="223"/>
    </location>
    <ligand>
        <name>UTP</name>
        <dbReference type="ChEBI" id="CHEBI:46398"/>
    </ligand>
</feature>
<evidence type="ECO:0000256" key="7">
    <source>
        <dbReference type="ARBA" id="ARBA00022842"/>
    </source>
</evidence>
<dbReference type="GO" id="GO:0044210">
    <property type="term" value="P:'de novo' CTP biosynthetic process"/>
    <property type="evidence" value="ECO:0007669"/>
    <property type="project" value="UniProtKB-UniRule"/>
</dbReference>
<dbReference type="GO" id="GO:0004359">
    <property type="term" value="F:glutaminase activity"/>
    <property type="evidence" value="ECO:0007669"/>
    <property type="project" value="RHEA"/>
</dbReference>
<dbReference type="InterPro" id="IPR017926">
    <property type="entry name" value="GATASE"/>
</dbReference>
<dbReference type="NCBIfam" id="NF003792">
    <property type="entry name" value="PRK05380.1"/>
    <property type="match status" value="1"/>
</dbReference>
<feature type="binding site" evidence="11">
    <location>
        <position position="241"/>
    </location>
    <ligand>
        <name>ATP</name>
        <dbReference type="ChEBI" id="CHEBI:30616"/>
    </ligand>
</feature>
<feature type="binding site" evidence="11">
    <location>
        <position position="71"/>
    </location>
    <ligand>
        <name>Mg(2+)</name>
        <dbReference type="ChEBI" id="CHEBI:18420"/>
    </ligand>
</feature>
<feature type="binding site" evidence="11">
    <location>
        <begin position="14"/>
        <end position="19"/>
    </location>
    <ligand>
        <name>ATP</name>
        <dbReference type="ChEBI" id="CHEBI:30616"/>
    </ligand>
</feature>
<feature type="binding site" evidence="11">
    <location>
        <begin position="187"/>
        <end position="192"/>
    </location>
    <ligand>
        <name>CTP</name>
        <dbReference type="ChEBI" id="CHEBI:37563"/>
        <note>allosteric inhibitor</note>
    </ligand>
</feature>
<dbReference type="KEGG" id="thg:TCELL_0134"/>
<dbReference type="EC" id="6.3.4.2" evidence="11"/>
<comment type="activity regulation">
    <text evidence="11">Allosterically activated by GTP, when glutamine is the substrate; GTP has no effect on the reaction when ammonia is the substrate. The allosteric effector GTP functions by stabilizing the protein conformation that binds the tetrahedral intermediate(s) formed during glutamine hydrolysis. Inhibited by the product CTP, via allosteric rather than competitive inhibition.</text>
</comment>
<comment type="catalytic activity">
    <reaction evidence="10 11">
        <text>UTP + L-glutamine + ATP + H2O = CTP + L-glutamate + ADP + phosphate + 2 H(+)</text>
        <dbReference type="Rhea" id="RHEA:26426"/>
        <dbReference type="ChEBI" id="CHEBI:15377"/>
        <dbReference type="ChEBI" id="CHEBI:15378"/>
        <dbReference type="ChEBI" id="CHEBI:29985"/>
        <dbReference type="ChEBI" id="CHEBI:30616"/>
        <dbReference type="ChEBI" id="CHEBI:37563"/>
        <dbReference type="ChEBI" id="CHEBI:43474"/>
        <dbReference type="ChEBI" id="CHEBI:46398"/>
        <dbReference type="ChEBI" id="CHEBI:58359"/>
        <dbReference type="ChEBI" id="CHEBI:456216"/>
        <dbReference type="EC" id="6.3.4.2"/>
    </reaction>
</comment>
<dbReference type="SUPFAM" id="SSF52540">
    <property type="entry name" value="P-loop containing nucleoside triphosphate hydrolases"/>
    <property type="match status" value="1"/>
</dbReference>
<feature type="binding site" evidence="11">
    <location>
        <position position="405"/>
    </location>
    <ligand>
        <name>L-glutamine</name>
        <dbReference type="ChEBI" id="CHEBI:58359"/>
    </ligand>
</feature>
<comment type="function">
    <text evidence="11">Catalyzes the ATP-dependent amination of UTP to CTP with either L-glutamine or ammonia as the source of nitrogen. Regulates intracellular CTP levels through interactions with the four ribonucleotide triphosphates.</text>
</comment>
<evidence type="ECO:0000259" key="13">
    <source>
        <dbReference type="Pfam" id="PF06418"/>
    </source>
</evidence>
<dbReference type="PANTHER" id="PTHR11550">
    <property type="entry name" value="CTP SYNTHASE"/>
    <property type="match status" value="1"/>
</dbReference>
<dbReference type="InterPro" id="IPR017456">
    <property type="entry name" value="CTP_synthase_N"/>
</dbReference>
<dbReference type="InterPro" id="IPR029062">
    <property type="entry name" value="Class_I_gatase-like"/>
</dbReference>